<dbReference type="AlphaFoldDB" id="A0A250X9J0"/>
<evidence type="ECO:0000313" key="3">
    <source>
        <dbReference type="Proteomes" id="UP000232323"/>
    </source>
</evidence>
<feature type="compositionally biased region" description="Polar residues" evidence="1">
    <location>
        <begin position="298"/>
        <end position="321"/>
    </location>
</feature>
<comment type="caution">
    <text evidence="2">The sequence shown here is derived from an EMBL/GenBank/DDBJ whole genome shotgun (WGS) entry which is preliminary data.</text>
</comment>
<evidence type="ECO:0000313" key="2">
    <source>
        <dbReference type="EMBL" id="GAX79773.1"/>
    </source>
</evidence>
<accession>A0A250X9J0</accession>
<feature type="region of interest" description="Disordered" evidence="1">
    <location>
        <begin position="250"/>
        <end position="321"/>
    </location>
</feature>
<reference evidence="2 3" key="1">
    <citation type="submission" date="2017-08" db="EMBL/GenBank/DDBJ databases">
        <title>Acidophilic green algal genome provides insights into adaptation to an acidic environment.</title>
        <authorList>
            <person name="Hirooka S."/>
            <person name="Hirose Y."/>
            <person name="Kanesaki Y."/>
            <person name="Higuchi S."/>
            <person name="Fujiwara T."/>
            <person name="Onuma R."/>
            <person name="Era A."/>
            <person name="Ohbayashi R."/>
            <person name="Uzuka A."/>
            <person name="Nozaki H."/>
            <person name="Yoshikawa H."/>
            <person name="Miyagishima S.Y."/>
        </authorList>
    </citation>
    <scope>NUCLEOTIDE SEQUENCE [LARGE SCALE GENOMIC DNA]</scope>
    <source>
        <strain evidence="2 3">NIES-2499</strain>
    </source>
</reference>
<feature type="region of interest" description="Disordered" evidence="1">
    <location>
        <begin position="182"/>
        <end position="230"/>
    </location>
</feature>
<organism evidence="2 3">
    <name type="scientific">Chlamydomonas eustigma</name>
    <dbReference type="NCBI Taxonomy" id="1157962"/>
    <lineage>
        <taxon>Eukaryota</taxon>
        <taxon>Viridiplantae</taxon>
        <taxon>Chlorophyta</taxon>
        <taxon>core chlorophytes</taxon>
        <taxon>Chlorophyceae</taxon>
        <taxon>CS clade</taxon>
        <taxon>Chlamydomonadales</taxon>
        <taxon>Chlamydomonadaceae</taxon>
        <taxon>Chlamydomonas</taxon>
    </lineage>
</organism>
<feature type="region of interest" description="Disordered" evidence="1">
    <location>
        <begin position="487"/>
        <end position="527"/>
    </location>
</feature>
<evidence type="ECO:0000256" key="1">
    <source>
        <dbReference type="SAM" id="MobiDB-lite"/>
    </source>
</evidence>
<keyword evidence="3" id="KW-1185">Reference proteome</keyword>
<dbReference type="STRING" id="1157962.A0A250X9J0"/>
<dbReference type="InterPro" id="IPR037383">
    <property type="entry name" value="CCDC87"/>
</dbReference>
<feature type="region of interest" description="Disordered" evidence="1">
    <location>
        <begin position="398"/>
        <end position="418"/>
    </location>
</feature>
<feature type="compositionally biased region" description="Acidic residues" evidence="1">
    <location>
        <begin position="399"/>
        <end position="409"/>
    </location>
</feature>
<dbReference type="OrthoDB" id="67750at2759"/>
<dbReference type="PANTHER" id="PTHR16078:SF1">
    <property type="entry name" value="COILED-COIL DOMAIN-CONTAINING PROTEIN 87"/>
    <property type="match status" value="1"/>
</dbReference>
<dbReference type="PANTHER" id="PTHR16078">
    <property type="entry name" value="COILED-COIL DOMAIN-CONTAINING PROTEIN 87"/>
    <property type="match status" value="1"/>
</dbReference>
<gene>
    <name evidence="2" type="ORF">CEUSTIGMA_g7213.t1</name>
</gene>
<feature type="compositionally biased region" description="Low complexity" evidence="1">
    <location>
        <begin position="209"/>
        <end position="221"/>
    </location>
</feature>
<proteinExistence type="predicted"/>
<dbReference type="Proteomes" id="UP000232323">
    <property type="component" value="Unassembled WGS sequence"/>
</dbReference>
<protein>
    <submittedName>
        <fullName evidence="2">Uncharacterized protein</fullName>
    </submittedName>
</protein>
<dbReference type="EMBL" id="BEGY01000045">
    <property type="protein sequence ID" value="GAX79773.1"/>
    <property type="molecule type" value="Genomic_DNA"/>
</dbReference>
<sequence>MQISVEEKHPREEFKIRDQRRVHELHTLTSLDELRAHVKRASINTQSWSPKREQFQHKQIHVMPAYSPTGEEASKVHAQWSALAAAKQHILLEKPETFDRMNKIVANCKVSGDLRKNRLDSLGVFDSEVNEVRTRTMQRVRMHQELSTTSMRLPNNMKKLKPIPSSSLNSKLERMFQKVLTSIEESKKGSPSKSPASRRVRTNFNQDQSSPSAGYGSGPSPWGHDRGEHHFATNSTMKRGVDLGHKLQHHQSSFTGREGLPSWSNSSREAPPRLSMSGRDHSLLSHRTSLAGREGLQSRVSTSGRDATISPSGTKTTSLSNTLGSKLRTSLEFSKVTMSPETAEAQLRHLAVVTEQHLVKYHYNVGEALKHLMRKEGLEEGLLNCDPQELQELLQFAAQEEEDEDEEDGDKEHNVSREVSRRVLEATRIIDLANASIDHVNVMQKEFDEMFANREPVVKKKTRRTTASTLVSLGGLHRSTQSLFSIGDKSAHTGTSEEPSRPHSADSINFEDSELAPDSSSTQLLEEKSKPMIAVPAPTSAPLTVSKPPALSEQRVKEFISTLKGTHTKYQRQNPQFPTLPRLPAAPSHSLAAQARLDRIWTMLQVPLVKRLDMVLMYASKDRVLQMERGLDAWEKASAVVLNRENLISQYRDIKQGLEIGTSSAVNVSTLERLCCSILQANIQAEAIAKILKEDCGTTLEYKGSPYPGEIDMGLPQFISMINYMQTYQGKVSLTP</sequence>
<name>A0A250X9J0_9CHLO</name>